<accession>A0AA36D072</accession>
<feature type="non-terminal residue" evidence="2">
    <location>
        <position position="411"/>
    </location>
</feature>
<feature type="region of interest" description="Disordered" evidence="1">
    <location>
        <begin position="125"/>
        <end position="163"/>
    </location>
</feature>
<name>A0AA36D072_9BILA</name>
<dbReference type="Proteomes" id="UP001177023">
    <property type="component" value="Unassembled WGS sequence"/>
</dbReference>
<gene>
    <name evidence="2" type="ORF">MSPICULIGERA_LOCUS15825</name>
    <name evidence="3" type="ORF">MSPICULIGERA_LOCUS15847</name>
</gene>
<protein>
    <submittedName>
        <fullName evidence="2">Uncharacterized protein</fullName>
    </submittedName>
</protein>
<evidence type="ECO:0000313" key="4">
    <source>
        <dbReference type="Proteomes" id="UP001177023"/>
    </source>
</evidence>
<feature type="compositionally biased region" description="Basic and acidic residues" evidence="1">
    <location>
        <begin position="144"/>
        <end position="157"/>
    </location>
</feature>
<evidence type="ECO:0000313" key="2">
    <source>
        <dbReference type="EMBL" id="CAJ0577553.1"/>
    </source>
</evidence>
<feature type="compositionally biased region" description="Polar residues" evidence="1">
    <location>
        <begin position="128"/>
        <end position="140"/>
    </location>
</feature>
<dbReference type="EMBL" id="CATQJA010002651">
    <property type="protein sequence ID" value="CAJ0577577.1"/>
    <property type="molecule type" value="Genomic_DNA"/>
</dbReference>
<keyword evidence="4" id="KW-1185">Reference proteome</keyword>
<feature type="region of interest" description="Disordered" evidence="1">
    <location>
        <begin position="289"/>
        <end position="308"/>
    </location>
</feature>
<sequence length="411" mass="45078">MSYAFNFDAEANPYSRVYDRRRALLGSVLSRPRVPSASRSRSSTSSYNPYESVMRDSTQQFIGTRAEDSKYDLLAVPDQFGGSWGLRDEDYFACPTTQASRSNVKPVGKRLLSAESHADIRALPNLFGPSNSRSAHSPASQDKIIPRLDRHSTREAESNPLLGATRNKRVLTAESQADLLGLPDVFPDARERSARSSRSNRAIGATSSYRIGGLGSASLYDIQMLDNPFETQSQYCLGALNGNGSRSSTGLDRTYNKRLLTAESHADLRALPPIFTSRSSSYYREPLSAASEHQFNTAPSRPDDLGSERFTVSIPIGAGRGGSNQGLPNYFGDNNNSGYELRLRDYSIQSMDDLRRLPDPFAGRGFDDDWAIRTARAQGSHLITDCASASSSDEDAELVGTCGCQKHLLRT</sequence>
<dbReference type="EMBL" id="CATQJA010002651">
    <property type="protein sequence ID" value="CAJ0577553.1"/>
    <property type="molecule type" value="Genomic_DNA"/>
</dbReference>
<organism evidence="2 4">
    <name type="scientific">Mesorhabditis spiculigera</name>
    <dbReference type="NCBI Taxonomy" id="96644"/>
    <lineage>
        <taxon>Eukaryota</taxon>
        <taxon>Metazoa</taxon>
        <taxon>Ecdysozoa</taxon>
        <taxon>Nematoda</taxon>
        <taxon>Chromadorea</taxon>
        <taxon>Rhabditida</taxon>
        <taxon>Rhabditina</taxon>
        <taxon>Rhabditomorpha</taxon>
        <taxon>Rhabditoidea</taxon>
        <taxon>Rhabditidae</taxon>
        <taxon>Mesorhabditinae</taxon>
        <taxon>Mesorhabditis</taxon>
    </lineage>
</organism>
<comment type="caution">
    <text evidence="2">The sequence shown here is derived from an EMBL/GenBank/DDBJ whole genome shotgun (WGS) entry which is preliminary data.</text>
</comment>
<dbReference type="AlphaFoldDB" id="A0AA36D072"/>
<evidence type="ECO:0000256" key="1">
    <source>
        <dbReference type="SAM" id="MobiDB-lite"/>
    </source>
</evidence>
<proteinExistence type="predicted"/>
<evidence type="ECO:0000313" key="3">
    <source>
        <dbReference type="EMBL" id="CAJ0577577.1"/>
    </source>
</evidence>
<reference evidence="2" key="1">
    <citation type="submission" date="2023-06" db="EMBL/GenBank/DDBJ databases">
        <authorList>
            <person name="Delattre M."/>
        </authorList>
    </citation>
    <scope>NUCLEOTIDE SEQUENCE</scope>
    <source>
        <strain evidence="2">AF72</strain>
    </source>
</reference>